<protein>
    <recommendedName>
        <fullName evidence="2">Glucokinase</fullName>
    </recommendedName>
</protein>
<dbReference type="InterPro" id="IPR049874">
    <property type="entry name" value="ROK_cs"/>
</dbReference>
<dbReference type="Gene3D" id="3.30.420.40">
    <property type="match status" value="2"/>
</dbReference>
<name>A0A381N9X2_9ZZZZ</name>
<evidence type="ECO:0008006" key="2">
    <source>
        <dbReference type="Google" id="ProtNLM"/>
    </source>
</evidence>
<evidence type="ECO:0000313" key="1">
    <source>
        <dbReference type="EMBL" id="SUZ51411.1"/>
    </source>
</evidence>
<reference evidence="1" key="1">
    <citation type="submission" date="2018-05" db="EMBL/GenBank/DDBJ databases">
        <authorList>
            <person name="Lanie J.A."/>
            <person name="Ng W.-L."/>
            <person name="Kazmierczak K.M."/>
            <person name="Andrzejewski T.M."/>
            <person name="Davidsen T.M."/>
            <person name="Wayne K.J."/>
            <person name="Tettelin H."/>
            <person name="Glass J.I."/>
            <person name="Rusch D."/>
            <person name="Podicherti R."/>
            <person name="Tsui H.-C.T."/>
            <person name="Winkler M.E."/>
        </authorList>
    </citation>
    <scope>NUCLEOTIDE SEQUENCE</scope>
</reference>
<dbReference type="SUPFAM" id="SSF53067">
    <property type="entry name" value="Actin-like ATPase domain"/>
    <property type="match status" value="1"/>
</dbReference>
<proteinExistence type="predicted"/>
<organism evidence="1">
    <name type="scientific">marine metagenome</name>
    <dbReference type="NCBI Taxonomy" id="408172"/>
    <lineage>
        <taxon>unclassified sequences</taxon>
        <taxon>metagenomes</taxon>
        <taxon>ecological metagenomes</taxon>
    </lineage>
</organism>
<dbReference type="PROSITE" id="PS01125">
    <property type="entry name" value="ROK"/>
    <property type="match status" value="1"/>
</dbReference>
<sequence length="329" mass="33803">MSGPWVVGVDIGGTNLVVGLVPVEGGEPCGLRSQSTQSERGPDATVKEIGRMVADAIEDVLSKEGGASDQVLGVGIGCPGSIDRPNGMVRTTPNLGWVDYPVSTQIANLLQLPTVLDNDANCATYAEWWRGAGQGVEHLVGITVGTGVGGGVMLGGRILRGASGSAGEVGHTTIDLNGRRCSCGNYGCLEAYASGSSIALRAVEGLRAGSQSVLTELVDGNINQISAALIYEALQLGDEYAREIMLETAKFLGIGIANLINTLNPDVVVVVGGVVGAGDYLFGTIREEAQQRSFKSAFEACKIVPGQLPETAGVIGAAGIFISEMPGQS</sequence>
<dbReference type="EMBL" id="UINC01000222">
    <property type="protein sequence ID" value="SUZ51411.1"/>
    <property type="molecule type" value="Genomic_DNA"/>
</dbReference>
<dbReference type="PANTHER" id="PTHR18964">
    <property type="entry name" value="ROK (REPRESSOR, ORF, KINASE) FAMILY"/>
    <property type="match status" value="1"/>
</dbReference>
<gene>
    <name evidence="1" type="ORF">METZ01_LOCUS4265</name>
</gene>
<dbReference type="InterPro" id="IPR000600">
    <property type="entry name" value="ROK"/>
</dbReference>
<dbReference type="AlphaFoldDB" id="A0A381N9X2"/>
<accession>A0A381N9X2</accession>
<dbReference type="PANTHER" id="PTHR18964:SF149">
    <property type="entry name" value="BIFUNCTIONAL UDP-N-ACETYLGLUCOSAMINE 2-EPIMERASE_N-ACETYLMANNOSAMINE KINASE"/>
    <property type="match status" value="1"/>
</dbReference>
<dbReference type="InterPro" id="IPR043129">
    <property type="entry name" value="ATPase_NBD"/>
</dbReference>
<dbReference type="Pfam" id="PF00480">
    <property type="entry name" value="ROK"/>
    <property type="match status" value="1"/>
</dbReference>